<feature type="transmembrane region" description="Helical" evidence="6">
    <location>
        <begin position="88"/>
        <end position="112"/>
    </location>
</feature>
<feature type="transmembrane region" description="Helical" evidence="6">
    <location>
        <begin position="271"/>
        <end position="292"/>
    </location>
</feature>
<sequence length="480" mass="50690">MSAPTAETVTKKKRPTFKMPDAYVLLFTIAFICAIASYVVPAGEFDRVTKGEVTTAVPGSYHSIEQSPVSLVSFFTSIQDGMTNSASIIFLILFTGGTIAILEKTGAINGLIHNVISKFRTKQLLFICIVGALFSILGTTGIVVNSVIGFIPIGLIVARSLKWDAVAGAAVIYIGCYAGFNATILSPSPLGLSQSIADLPLFSGIGLRVIIYICFLLSTIIYIYLYTKKLKKSKDASILGRDWFPASGLGGEAADSDAEDKPVPFTLRHKLILAVASLSLIGFLYGALKLGWSDSQMAATFIFISVLAGLIGGLAANDIAKTFITGCQGLVYGALIVGMARSISVILENGKLLDTVVNSLASVLDGYSPMAGAIGMYIASALLHFLISSGSGEAVVFIPILAPLADLMGITRQVAVEAVMLGEGVVNCVNPTSGVLMAVLAASGIPYVKWLRFMLPLALIWFVIGLVFICIGVMINWGPF</sequence>
<evidence type="ECO:0000313" key="7">
    <source>
        <dbReference type="EMBL" id="ADP34946.1"/>
    </source>
</evidence>
<comment type="subcellular location">
    <subcellularLocation>
        <location evidence="1">Cell membrane</location>
        <topology evidence="1">Multi-pass membrane protein</topology>
    </subcellularLocation>
</comment>
<keyword evidence="2" id="KW-1003">Cell membrane</keyword>
<dbReference type="Proteomes" id="UP000006867">
    <property type="component" value="Chromosome"/>
</dbReference>
<feature type="transmembrane region" description="Helical" evidence="6">
    <location>
        <begin position="455"/>
        <end position="477"/>
    </location>
</feature>
<evidence type="ECO:0000256" key="6">
    <source>
        <dbReference type="SAM" id="Phobius"/>
    </source>
</evidence>
<feature type="transmembrane region" description="Helical" evidence="6">
    <location>
        <begin position="22"/>
        <end position="40"/>
    </location>
</feature>
<keyword evidence="5 6" id="KW-0472">Membrane</keyword>
<feature type="transmembrane region" description="Helical" evidence="6">
    <location>
        <begin position="124"/>
        <end position="153"/>
    </location>
</feature>
<proteinExistence type="predicted"/>
<evidence type="ECO:0000256" key="1">
    <source>
        <dbReference type="ARBA" id="ARBA00004651"/>
    </source>
</evidence>
<protein>
    <submittedName>
        <fullName evidence="7">Integral inner membrane protein</fullName>
    </submittedName>
</protein>
<evidence type="ECO:0000313" key="8">
    <source>
        <dbReference type="Proteomes" id="UP000006867"/>
    </source>
</evidence>
<dbReference type="PANTHER" id="PTHR43652:SF2">
    <property type="entry name" value="BASIC AMINO ACID ANTIPORTER YFCC-RELATED"/>
    <property type="match status" value="1"/>
</dbReference>
<dbReference type="InterPro" id="IPR051679">
    <property type="entry name" value="DASS-Related_Transporters"/>
</dbReference>
<dbReference type="PANTHER" id="PTHR43652">
    <property type="entry name" value="BASIC AMINO ACID ANTIPORTER YFCC-RELATED"/>
    <property type="match status" value="1"/>
</dbReference>
<feature type="transmembrane region" description="Helical" evidence="6">
    <location>
        <begin position="367"/>
        <end position="387"/>
    </location>
</feature>
<keyword evidence="3 6" id="KW-0812">Transmembrane</keyword>
<dbReference type="Pfam" id="PF03606">
    <property type="entry name" value="DcuC"/>
    <property type="match status" value="1"/>
</dbReference>
<keyword evidence="8" id="KW-1185">Reference proteome</keyword>
<reference evidence="7 8" key="1">
    <citation type="journal article" date="2011" name="Front. Microbiol.">
        <title>Genomic signatures of strain selection and enhancement in Bacillus atrophaeus var. globigii, a historical biowarfare simulant.</title>
        <authorList>
            <person name="Gibbons H.S."/>
            <person name="Broomall S.M."/>
            <person name="McNew L.A."/>
            <person name="Daligault H."/>
            <person name="Chapman C."/>
            <person name="Bruce D."/>
            <person name="Karavis M."/>
            <person name="Krepps M."/>
            <person name="McGregor P.A."/>
            <person name="Hong C."/>
            <person name="Park K.H."/>
            <person name="Akmal A."/>
            <person name="Feldman A."/>
            <person name="Lin J.S."/>
            <person name="Chang W.E."/>
            <person name="Higgs B.W."/>
            <person name="Demirev P."/>
            <person name="Lindquist J."/>
            <person name="Liem A."/>
            <person name="Fochler E."/>
            <person name="Read T.D."/>
            <person name="Tapia R."/>
            <person name="Johnson S."/>
            <person name="Bishop-Lilly K.A."/>
            <person name="Detter C."/>
            <person name="Han C."/>
            <person name="Sozhamannan S."/>
            <person name="Rosenzweig C.N."/>
            <person name="Skowronski E.W."/>
        </authorList>
    </citation>
    <scope>NUCLEOTIDE SEQUENCE [LARGE SCALE GENOMIC DNA]</scope>
    <source>
        <strain evidence="7 8">1942</strain>
    </source>
</reference>
<accession>A0ABN3ZFS6</accession>
<keyword evidence="4 6" id="KW-1133">Transmembrane helix</keyword>
<evidence type="ECO:0000256" key="3">
    <source>
        <dbReference type="ARBA" id="ARBA00022692"/>
    </source>
</evidence>
<evidence type="ECO:0000256" key="5">
    <source>
        <dbReference type="ARBA" id="ARBA00023136"/>
    </source>
</evidence>
<evidence type="ECO:0000256" key="4">
    <source>
        <dbReference type="ARBA" id="ARBA00022989"/>
    </source>
</evidence>
<evidence type="ECO:0000256" key="2">
    <source>
        <dbReference type="ARBA" id="ARBA00022475"/>
    </source>
</evidence>
<feature type="transmembrane region" description="Helical" evidence="6">
    <location>
        <begin position="205"/>
        <end position="225"/>
    </location>
</feature>
<dbReference type="RefSeq" id="WP_003328023.1">
    <property type="nucleotide sequence ID" value="NC_014639.1"/>
</dbReference>
<gene>
    <name evidence="7" type="ordered locus">BATR1942_20155</name>
</gene>
<dbReference type="InterPro" id="IPR018385">
    <property type="entry name" value="C4_dicarb_anaerob_car-like"/>
</dbReference>
<feature type="transmembrane region" description="Helical" evidence="6">
    <location>
        <begin position="431"/>
        <end position="448"/>
    </location>
</feature>
<name>A0ABN3ZFS6_BACA1</name>
<feature type="transmembrane region" description="Helical" evidence="6">
    <location>
        <begin position="329"/>
        <end position="347"/>
    </location>
</feature>
<feature type="transmembrane region" description="Helical" evidence="6">
    <location>
        <begin position="394"/>
        <end position="411"/>
    </location>
</feature>
<dbReference type="EMBL" id="CP002207">
    <property type="protein sequence ID" value="ADP34946.1"/>
    <property type="molecule type" value="Genomic_DNA"/>
</dbReference>
<organism evidence="7 8">
    <name type="scientific">Bacillus atrophaeus (strain 1942)</name>
    <dbReference type="NCBI Taxonomy" id="720555"/>
    <lineage>
        <taxon>Bacteria</taxon>
        <taxon>Bacillati</taxon>
        <taxon>Bacillota</taxon>
        <taxon>Bacilli</taxon>
        <taxon>Bacillales</taxon>
        <taxon>Bacillaceae</taxon>
        <taxon>Bacillus</taxon>
    </lineage>
</organism>
<feature type="transmembrane region" description="Helical" evidence="6">
    <location>
        <begin position="298"/>
        <end position="317"/>
    </location>
</feature>